<keyword evidence="2" id="KW-1185">Reference proteome</keyword>
<dbReference type="EMBL" id="JAKJXO020000001">
    <property type="protein sequence ID" value="KAL1612372.1"/>
    <property type="molecule type" value="Genomic_DNA"/>
</dbReference>
<dbReference type="PANTHER" id="PTHR37850">
    <property type="entry name" value="STRU PROTEIN"/>
    <property type="match status" value="1"/>
</dbReference>
<organism evidence="1 2">
    <name type="scientific">Paraconiothyrium brasiliense</name>
    <dbReference type="NCBI Taxonomy" id="300254"/>
    <lineage>
        <taxon>Eukaryota</taxon>
        <taxon>Fungi</taxon>
        <taxon>Dikarya</taxon>
        <taxon>Ascomycota</taxon>
        <taxon>Pezizomycotina</taxon>
        <taxon>Dothideomycetes</taxon>
        <taxon>Pleosporomycetidae</taxon>
        <taxon>Pleosporales</taxon>
        <taxon>Massarineae</taxon>
        <taxon>Didymosphaeriaceae</taxon>
        <taxon>Paraconiothyrium</taxon>
    </lineage>
</organism>
<dbReference type="Gene3D" id="3.40.50.720">
    <property type="entry name" value="NAD(P)-binding Rossmann-like Domain"/>
    <property type="match status" value="1"/>
</dbReference>
<name>A0ABR3S869_9PLEO</name>
<evidence type="ECO:0000313" key="2">
    <source>
        <dbReference type="Proteomes" id="UP001521785"/>
    </source>
</evidence>
<comment type="caution">
    <text evidence="1">The sequence shown here is derived from an EMBL/GenBank/DDBJ whole genome shotgun (WGS) entry which is preliminary data.</text>
</comment>
<gene>
    <name evidence="1" type="ORF">SLS60_000598</name>
</gene>
<dbReference type="PANTHER" id="PTHR37850:SF3">
    <property type="entry name" value="BLR7815 PROTEIN"/>
    <property type="match status" value="1"/>
</dbReference>
<reference evidence="1 2" key="1">
    <citation type="submission" date="2024-02" db="EMBL/GenBank/DDBJ databases">
        <title>De novo assembly and annotation of 12 fungi associated with fruit tree decline syndrome in Ontario, Canada.</title>
        <authorList>
            <person name="Sulman M."/>
            <person name="Ellouze W."/>
            <person name="Ilyukhin E."/>
        </authorList>
    </citation>
    <scope>NUCLEOTIDE SEQUENCE [LARGE SCALE GENOMIC DNA]</scope>
    <source>
        <strain evidence="1 2">M42-189</strain>
    </source>
</reference>
<protein>
    <submittedName>
        <fullName evidence="1">Uncharacterized protein</fullName>
    </submittedName>
</protein>
<sequence>MTALSTKLAALEDAGKPIHVALIGAGKFGSIDAKRTWSHRKLAVQIPELLWLSQAHRTKGVRLAAVVDLSVERAISALQRTGFPSSKYDINLSLTDGLKQDKTVITSDSAAMIAAPGIDVLMLKRDIEKDEGLSWKDVEFSEESQTVAVRREMERMYRKEFQTAGKLNRSLRSSEV</sequence>
<evidence type="ECO:0000313" key="1">
    <source>
        <dbReference type="EMBL" id="KAL1612372.1"/>
    </source>
</evidence>
<dbReference type="Proteomes" id="UP001521785">
    <property type="component" value="Unassembled WGS sequence"/>
</dbReference>
<accession>A0ABR3S869</accession>
<proteinExistence type="predicted"/>